<sequence>MDRQLLGPTGSPLPQGIGAAVRAMANREGTDLSFNVGYKAGQTRGQDVGGWLPSQQSADASWLWSRDLAVARTRELMQNEPWAQGGVDRKLDMLVGAGWRPIIRPDAQALGITEEQAQTLGSQIESNYRLWGEDPLCRCDAEDTLTASWLLYLQVMEAEVTGDGVSVLRMRERPGWGFRTCVQVLDSDRLSNPNGVADDDHIRGGVEKDRYNAPIAYHFRNAHPGDVLGSTSKSMTWERVERNEPYGRPKVTHLFEKRRPGQSRGVSRLVAGLARFKGASRLTDNELANSTINSLFAGTIVSSFDPAVAQDHLMSSATAGYQDLRQKFYETADPRLAGARIQHLFPGDELKFLTTPRETVAFESFTTVFLRSIASSLGITYEQIAMDWSKVNYSSARAALIEVWRGIQRQRSMVAMMVATPWLLAVTEDGIDQGKIELPNGATWEDLYERPAAYLRGRWLGPARGWVDPVKEPAGAILQVEAGFNNWEDVAAEQGIDFDLNLAGLKRQKGMWHDAGLTPPALAAMMAMRGTSEDDKPNP</sequence>
<name>A0A290MQ25_CAUVI</name>
<gene>
    <name evidence="1" type="ORF">CA606_18485</name>
</gene>
<protein>
    <submittedName>
        <fullName evidence="1">Phage portal protein</fullName>
    </submittedName>
</protein>
<dbReference type="RefSeq" id="WP_096053508.1">
    <property type="nucleotide sequence ID" value="NZ_CP023315.3"/>
</dbReference>
<dbReference type="EMBL" id="CP023315">
    <property type="protein sequence ID" value="ATC34158.1"/>
    <property type="molecule type" value="Genomic_DNA"/>
</dbReference>
<dbReference type="AlphaFoldDB" id="A0A290MQ25"/>
<dbReference type="GO" id="GO:0005198">
    <property type="term" value="F:structural molecule activity"/>
    <property type="evidence" value="ECO:0007669"/>
    <property type="project" value="InterPro"/>
</dbReference>
<accession>A0A290MQ25</accession>
<reference evidence="2" key="1">
    <citation type="submission" date="2017-09" db="EMBL/GenBank/DDBJ databases">
        <title>Genome evolution observed in wild isolates of Caulobacter crescentus.</title>
        <authorList>
            <person name="Ely B."/>
            <person name="Wilson K."/>
            <person name="Scott D."/>
        </authorList>
    </citation>
    <scope>NUCLEOTIDE SEQUENCE [LARGE SCALE GENOMIC DNA]</scope>
    <source>
        <strain evidence="2">CB13b1a</strain>
    </source>
</reference>
<proteinExistence type="predicted"/>
<dbReference type="InterPro" id="IPR006429">
    <property type="entry name" value="Phage_lambda_portal"/>
</dbReference>
<organism evidence="1 2">
    <name type="scientific">Caulobacter vibrioides</name>
    <name type="common">Caulobacter crescentus</name>
    <dbReference type="NCBI Taxonomy" id="155892"/>
    <lineage>
        <taxon>Bacteria</taxon>
        <taxon>Pseudomonadati</taxon>
        <taxon>Pseudomonadota</taxon>
        <taxon>Alphaproteobacteria</taxon>
        <taxon>Caulobacterales</taxon>
        <taxon>Caulobacteraceae</taxon>
        <taxon>Caulobacter</taxon>
    </lineage>
</organism>
<evidence type="ECO:0000313" key="1">
    <source>
        <dbReference type="EMBL" id="ATC34158.1"/>
    </source>
</evidence>
<dbReference type="Proteomes" id="UP000217311">
    <property type="component" value="Chromosome"/>
</dbReference>
<evidence type="ECO:0000313" key="2">
    <source>
        <dbReference type="Proteomes" id="UP000217311"/>
    </source>
</evidence>
<dbReference type="GO" id="GO:0019068">
    <property type="term" value="P:virion assembly"/>
    <property type="evidence" value="ECO:0007669"/>
    <property type="project" value="InterPro"/>
</dbReference>
<dbReference type="NCBIfam" id="TIGR01539">
    <property type="entry name" value="portal_lambda"/>
    <property type="match status" value="1"/>
</dbReference>
<dbReference type="Pfam" id="PF05136">
    <property type="entry name" value="Phage_portal_2"/>
    <property type="match status" value="1"/>
</dbReference>